<sequence>MSILHTVNKSPFEKTALAACLNHITPDATILLFEDGVYGALQGSQIAAHMQQTLTTNKIYVLGADLKARGFDTDRLIPGMAVVEYDGFVELVAQHDKVQAWL</sequence>
<dbReference type="InterPro" id="IPR007215">
    <property type="entry name" value="Sulphur_relay_TusB/DsrH"/>
</dbReference>
<name>A0A839HEZ2_9GAMM</name>
<keyword evidence="2" id="KW-1185">Reference proteome</keyword>
<dbReference type="Gene3D" id="3.40.1260.10">
    <property type="entry name" value="DsrEFH-like"/>
    <property type="match status" value="1"/>
</dbReference>
<dbReference type="GO" id="GO:0002143">
    <property type="term" value="P:tRNA wobble position uridine thiolation"/>
    <property type="evidence" value="ECO:0007669"/>
    <property type="project" value="InterPro"/>
</dbReference>
<dbReference type="EMBL" id="JABVCQ010000009">
    <property type="protein sequence ID" value="MBB1125747.1"/>
    <property type="molecule type" value="Genomic_DNA"/>
</dbReference>
<dbReference type="Proteomes" id="UP000548632">
    <property type="component" value="Unassembled WGS sequence"/>
</dbReference>
<organism evidence="1 2">
    <name type="scientific">Thiospirillum jenense</name>
    <dbReference type="NCBI Taxonomy" id="1653858"/>
    <lineage>
        <taxon>Bacteria</taxon>
        <taxon>Pseudomonadati</taxon>
        <taxon>Pseudomonadota</taxon>
        <taxon>Gammaproteobacteria</taxon>
        <taxon>Chromatiales</taxon>
        <taxon>Chromatiaceae</taxon>
        <taxon>Thiospirillum</taxon>
    </lineage>
</organism>
<dbReference type="InterPro" id="IPR027396">
    <property type="entry name" value="DsrEFH-like"/>
</dbReference>
<dbReference type="SUPFAM" id="SSF75169">
    <property type="entry name" value="DsrEFH-like"/>
    <property type="match status" value="1"/>
</dbReference>
<dbReference type="PANTHER" id="PTHR37526:SF1">
    <property type="entry name" value="PROTEIN TUSB"/>
    <property type="match status" value="1"/>
</dbReference>
<accession>A0A839HEZ2</accession>
<dbReference type="NCBIfam" id="TIGR03011">
    <property type="entry name" value="sulf_tusB_dsrH"/>
    <property type="match status" value="1"/>
</dbReference>
<reference evidence="1 2" key="1">
    <citation type="journal article" date="2020" name="Arch. Microbiol.">
        <title>The genome sequence of the giant phototrophic gammaproteobacterium Thiospirillum jenense gives insight into its physiological properties and phylogenetic relationships.</title>
        <authorList>
            <person name="Imhoff J.F."/>
            <person name="Meyer T.E."/>
            <person name="Kyndt J.A."/>
        </authorList>
    </citation>
    <scope>NUCLEOTIDE SEQUENCE [LARGE SCALE GENOMIC DNA]</scope>
    <source>
        <strain evidence="1 2">DSM 216</strain>
    </source>
</reference>
<keyword evidence="1" id="KW-0808">Transferase</keyword>
<protein>
    <submittedName>
        <fullName evidence="1">Sulfurtransferase complex subunit TusB</fullName>
    </submittedName>
</protein>
<dbReference type="GO" id="GO:0016740">
    <property type="term" value="F:transferase activity"/>
    <property type="evidence" value="ECO:0007669"/>
    <property type="project" value="UniProtKB-KW"/>
</dbReference>
<dbReference type="Pfam" id="PF04077">
    <property type="entry name" value="DsrH"/>
    <property type="match status" value="1"/>
</dbReference>
<dbReference type="AlphaFoldDB" id="A0A839HEZ2"/>
<proteinExistence type="predicted"/>
<gene>
    <name evidence="1" type="primary">dsrH</name>
    <name evidence="1" type="ORF">HUK38_05795</name>
</gene>
<dbReference type="GO" id="GO:1990228">
    <property type="term" value="C:sulfurtransferase complex"/>
    <property type="evidence" value="ECO:0007669"/>
    <property type="project" value="TreeGrafter"/>
</dbReference>
<dbReference type="RefSeq" id="WP_182583373.1">
    <property type="nucleotide sequence ID" value="NZ_JABVCQ010000009.1"/>
</dbReference>
<evidence type="ECO:0000313" key="1">
    <source>
        <dbReference type="EMBL" id="MBB1125747.1"/>
    </source>
</evidence>
<dbReference type="PANTHER" id="PTHR37526">
    <property type="entry name" value="PROTEIN TUSB"/>
    <property type="match status" value="1"/>
</dbReference>
<comment type="caution">
    <text evidence="1">The sequence shown here is derived from an EMBL/GenBank/DDBJ whole genome shotgun (WGS) entry which is preliminary data.</text>
</comment>
<evidence type="ECO:0000313" key="2">
    <source>
        <dbReference type="Proteomes" id="UP000548632"/>
    </source>
</evidence>